<dbReference type="SUPFAM" id="SSF54928">
    <property type="entry name" value="RNA-binding domain, RBD"/>
    <property type="match status" value="1"/>
</dbReference>
<evidence type="ECO:0000256" key="4">
    <source>
        <dbReference type="ARBA" id="ARBA00022664"/>
    </source>
</evidence>
<dbReference type="PANTHER" id="PTHR14089">
    <property type="entry name" value="PRE-MRNA-SPLICING FACTOR RBM22"/>
    <property type="match status" value="1"/>
</dbReference>
<keyword evidence="10" id="KW-0508">mRNA splicing</keyword>
<dbReference type="GO" id="GO:0008380">
    <property type="term" value="P:RNA splicing"/>
    <property type="evidence" value="ECO:0007669"/>
    <property type="project" value="UniProtKB-KW"/>
</dbReference>
<feature type="compositionally biased region" description="Polar residues" evidence="14">
    <location>
        <begin position="262"/>
        <end position="281"/>
    </location>
</feature>
<sequence>MAPRKAARVQIDPAAVNSESKPQQTGQVFNIWYSKWTGGENNGREGLVHSKTRCNVELDSGYTRADKHVAADSVNGDKYFCLYFARGCCCNGKHCEYLHRIPTEMDNLPPNVDCFGREKFMDYRDDMAGIGSFSKVNRTLYVGRISNLDGNIELELSKNFGQYGDIERIRVIKSKKIAFVTYRFENQAQFAKEAMYGQSVTGDVNEALNIRWASEDPDPSAQKRNKQEMERSALKKAQKLLEEMNRQRLKEGVKSVKESPTTDHVATDPASTNPPLLESSPSIIINTDSLSALRKLKRRKIIKKHQDSIQTPLRTILADYSSDSD</sequence>
<dbReference type="InterPro" id="IPR000504">
    <property type="entry name" value="RRM_dom"/>
</dbReference>
<gene>
    <name evidence="17" type="ORF">FOA43_001767</name>
</gene>
<dbReference type="KEGG" id="bnn:FOA43_001767"/>
<evidence type="ECO:0000256" key="14">
    <source>
        <dbReference type="SAM" id="MobiDB-lite"/>
    </source>
</evidence>
<dbReference type="GO" id="GO:0000974">
    <property type="term" value="C:Prp19 complex"/>
    <property type="evidence" value="ECO:0007669"/>
    <property type="project" value="TreeGrafter"/>
</dbReference>
<evidence type="ECO:0000256" key="7">
    <source>
        <dbReference type="ARBA" id="ARBA00022771"/>
    </source>
</evidence>
<evidence type="ECO:0000256" key="5">
    <source>
        <dbReference type="ARBA" id="ARBA00022723"/>
    </source>
</evidence>
<dbReference type="Gene3D" id="3.30.70.330">
    <property type="match status" value="1"/>
</dbReference>
<dbReference type="InterPro" id="IPR035979">
    <property type="entry name" value="RBD_domain_sf"/>
</dbReference>
<keyword evidence="18" id="KW-1185">Reference proteome</keyword>
<name>A0A875S0F4_EENNA</name>
<dbReference type="InterPro" id="IPR012677">
    <property type="entry name" value="Nucleotide-bd_a/b_plait_sf"/>
</dbReference>
<dbReference type="GO" id="GO:0017070">
    <property type="term" value="F:U6 snRNA binding"/>
    <property type="evidence" value="ECO:0007669"/>
    <property type="project" value="TreeGrafter"/>
</dbReference>
<dbReference type="Proteomes" id="UP000662931">
    <property type="component" value="Chromosome 1"/>
</dbReference>
<evidence type="ECO:0000256" key="8">
    <source>
        <dbReference type="ARBA" id="ARBA00022833"/>
    </source>
</evidence>
<evidence type="ECO:0000256" key="11">
    <source>
        <dbReference type="ARBA" id="ARBA00023242"/>
    </source>
</evidence>
<dbReference type="GeneID" id="62195168"/>
<evidence type="ECO:0000256" key="13">
    <source>
        <dbReference type="PROSITE-ProRule" id="PRU00723"/>
    </source>
</evidence>
<dbReference type="RefSeq" id="XP_038778003.1">
    <property type="nucleotide sequence ID" value="XM_038922075.1"/>
</dbReference>
<feature type="compositionally biased region" description="Basic and acidic residues" evidence="14">
    <location>
        <begin position="248"/>
        <end position="261"/>
    </location>
</feature>
<evidence type="ECO:0000256" key="9">
    <source>
        <dbReference type="ARBA" id="ARBA00022884"/>
    </source>
</evidence>
<protein>
    <recommendedName>
        <fullName evidence="3">Pre-mRNA-splicing factor CWC2</fullName>
    </recommendedName>
</protein>
<feature type="domain" description="C3H1-type" evidence="16">
    <location>
        <begin position="75"/>
        <end position="102"/>
    </location>
</feature>
<feature type="zinc finger region" description="C3H1-type" evidence="13">
    <location>
        <begin position="75"/>
        <end position="102"/>
    </location>
</feature>
<dbReference type="InterPro" id="IPR032297">
    <property type="entry name" value="Torus"/>
</dbReference>
<evidence type="ECO:0000313" key="17">
    <source>
        <dbReference type="EMBL" id="QPG74438.1"/>
    </source>
</evidence>
<dbReference type="InterPro" id="IPR000571">
    <property type="entry name" value="Znf_CCCH"/>
</dbReference>
<reference evidence="17" key="1">
    <citation type="submission" date="2020-10" db="EMBL/GenBank/DDBJ databases">
        <authorList>
            <person name="Roach M.J.R."/>
        </authorList>
    </citation>
    <scope>NUCLEOTIDE SEQUENCE</scope>
    <source>
        <strain evidence="17">CBS 1945</strain>
    </source>
</reference>
<dbReference type="GO" id="GO:0006397">
    <property type="term" value="P:mRNA processing"/>
    <property type="evidence" value="ECO:0007669"/>
    <property type="project" value="UniProtKB-KW"/>
</dbReference>
<evidence type="ECO:0000256" key="10">
    <source>
        <dbReference type="ARBA" id="ARBA00023187"/>
    </source>
</evidence>
<dbReference type="PANTHER" id="PTHR14089:SF2">
    <property type="entry name" value="PRE-MRNA-SPLICING FACTOR CWC2"/>
    <property type="match status" value="1"/>
</dbReference>
<dbReference type="EMBL" id="CP064812">
    <property type="protein sequence ID" value="QPG74438.1"/>
    <property type="molecule type" value="Genomic_DNA"/>
</dbReference>
<keyword evidence="8 13" id="KW-0862">Zinc</keyword>
<dbReference type="AlphaFoldDB" id="A0A875S0F4"/>
<keyword evidence="9 12" id="KW-0694">RNA-binding</keyword>
<keyword evidence="5 13" id="KW-0479">Metal-binding</keyword>
<dbReference type="GO" id="GO:0036002">
    <property type="term" value="F:pre-mRNA binding"/>
    <property type="evidence" value="ECO:0007669"/>
    <property type="project" value="TreeGrafter"/>
</dbReference>
<dbReference type="OrthoDB" id="10251848at2759"/>
<dbReference type="GO" id="GO:0008270">
    <property type="term" value="F:zinc ion binding"/>
    <property type="evidence" value="ECO:0007669"/>
    <property type="project" value="UniProtKB-KW"/>
</dbReference>
<evidence type="ECO:0000256" key="6">
    <source>
        <dbReference type="ARBA" id="ARBA00022728"/>
    </source>
</evidence>
<comment type="similarity">
    <text evidence="2">Belongs to the RRM CWC2 family.</text>
</comment>
<dbReference type="PROSITE" id="PS50102">
    <property type="entry name" value="RRM"/>
    <property type="match status" value="1"/>
</dbReference>
<evidence type="ECO:0000256" key="3">
    <source>
        <dbReference type="ARBA" id="ARBA00017295"/>
    </source>
</evidence>
<keyword evidence="4" id="KW-0507">mRNA processing</keyword>
<dbReference type="InterPro" id="IPR039171">
    <property type="entry name" value="Cwc2/Slt11"/>
</dbReference>
<dbReference type="GO" id="GO:0071007">
    <property type="term" value="C:U2-type catalytic step 2 spliceosome"/>
    <property type="evidence" value="ECO:0007669"/>
    <property type="project" value="TreeGrafter"/>
</dbReference>
<evidence type="ECO:0000259" key="15">
    <source>
        <dbReference type="PROSITE" id="PS50102"/>
    </source>
</evidence>
<feature type="region of interest" description="Disordered" evidence="14">
    <location>
        <begin position="1"/>
        <end position="22"/>
    </location>
</feature>
<feature type="region of interest" description="Disordered" evidence="14">
    <location>
        <begin position="248"/>
        <end position="281"/>
    </location>
</feature>
<evidence type="ECO:0000256" key="12">
    <source>
        <dbReference type="PROSITE-ProRule" id="PRU00176"/>
    </source>
</evidence>
<keyword evidence="11" id="KW-0539">Nucleus</keyword>
<organism evidence="17 18">
    <name type="scientific">Eeniella nana</name>
    <name type="common">Yeast</name>
    <name type="synonym">Brettanomyces nanus</name>
    <dbReference type="NCBI Taxonomy" id="13502"/>
    <lineage>
        <taxon>Eukaryota</taxon>
        <taxon>Fungi</taxon>
        <taxon>Dikarya</taxon>
        <taxon>Ascomycota</taxon>
        <taxon>Saccharomycotina</taxon>
        <taxon>Pichiomycetes</taxon>
        <taxon>Pichiales</taxon>
        <taxon>Pichiaceae</taxon>
        <taxon>Brettanomyces</taxon>
    </lineage>
</organism>
<dbReference type="Pfam" id="PF00076">
    <property type="entry name" value="RRM_1"/>
    <property type="match status" value="1"/>
</dbReference>
<feature type="region of interest" description="Disordered" evidence="14">
    <location>
        <begin position="212"/>
        <end position="232"/>
    </location>
</feature>
<dbReference type="PROSITE" id="PS50103">
    <property type="entry name" value="ZF_C3H1"/>
    <property type="match status" value="1"/>
</dbReference>
<proteinExistence type="inferred from homology"/>
<dbReference type="Pfam" id="PF16131">
    <property type="entry name" value="Torus"/>
    <property type="match status" value="1"/>
</dbReference>
<evidence type="ECO:0000313" key="18">
    <source>
        <dbReference type="Proteomes" id="UP000662931"/>
    </source>
</evidence>
<evidence type="ECO:0000259" key="16">
    <source>
        <dbReference type="PROSITE" id="PS50103"/>
    </source>
</evidence>
<keyword evidence="7 13" id="KW-0863">Zinc-finger</keyword>
<evidence type="ECO:0000256" key="2">
    <source>
        <dbReference type="ARBA" id="ARBA00008024"/>
    </source>
</evidence>
<keyword evidence="6" id="KW-0747">Spliceosome</keyword>
<evidence type="ECO:0000256" key="1">
    <source>
        <dbReference type="ARBA" id="ARBA00004123"/>
    </source>
</evidence>
<comment type="subcellular location">
    <subcellularLocation>
        <location evidence="1">Nucleus</location>
    </subcellularLocation>
</comment>
<accession>A0A875S0F4</accession>
<feature type="domain" description="RRM" evidence="15">
    <location>
        <begin position="138"/>
        <end position="215"/>
    </location>
</feature>
<dbReference type="GO" id="GO:0071006">
    <property type="term" value="C:U2-type catalytic step 1 spliceosome"/>
    <property type="evidence" value="ECO:0007669"/>
    <property type="project" value="TreeGrafter"/>
</dbReference>